<organism evidence="1 2">
    <name type="scientific">Candidatus Clostridium eludens</name>
    <dbReference type="NCBI Taxonomy" id="3381663"/>
    <lineage>
        <taxon>Bacteria</taxon>
        <taxon>Bacillati</taxon>
        <taxon>Bacillota</taxon>
        <taxon>Clostridia</taxon>
        <taxon>Eubacteriales</taxon>
        <taxon>Clostridiaceae</taxon>
        <taxon>Clostridium</taxon>
    </lineage>
</organism>
<name>A0ABW8SK31_9CLOT</name>
<dbReference type="InterPro" id="IPR007344">
    <property type="entry name" value="GrpB/CoaE"/>
</dbReference>
<accession>A0ABW8SK31</accession>
<evidence type="ECO:0000313" key="2">
    <source>
        <dbReference type="Proteomes" id="UP001623660"/>
    </source>
</evidence>
<dbReference type="PANTHER" id="PTHR34822">
    <property type="entry name" value="GRPB DOMAIN PROTEIN (AFU_ORTHOLOGUE AFUA_1G01530)"/>
    <property type="match status" value="1"/>
</dbReference>
<dbReference type="EMBL" id="JBJHZX010000016">
    <property type="protein sequence ID" value="MFL0196259.1"/>
    <property type="molecule type" value="Genomic_DNA"/>
</dbReference>
<gene>
    <name evidence="1" type="ORF">ACJDU8_11905</name>
</gene>
<comment type="caution">
    <text evidence="1">The sequence shown here is derived from an EMBL/GenBank/DDBJ whole genome shotgun (WGS) entry which is preliminary data.</text>
</comment>
<dbReference type="PANTHER" id="PTHR34822:SF1">
    <property type="entry name" value="GRPB FAMILY PROTEIN"/>
    <property type="match status" value="1"/>
</dbReference>
<protein>
    <submittedName>
        <fullName evidence="1">GrpB family protein</fullName>
    </submittedName>
</protein>
<dbReference type="RefSeq" id="WP_406792369.1">
    <property type="nucleotide sequence ID" value="NZ_JBJHZX010000016.1"/>
</dbReference>
<dbReference type="Proteomes" id="UP001623660">
    <property type="component" value="Unassembled WGS sequence"/>
</dbReference>
<reference evidence="1 2" key="1">
    <citation type="submission" date="2024-11" db="EMBL/GenBank/DDBJ databases">
        <authorList>
            <person name="Heng Y.C."/>
            <person name="Lim A.C.H."/>
            <person name="Lee J.K.Y."/>
            <person name="Kittelmann S."/>
        </authorList>
    </citation>
    <scope>NUCLEOTIDE SEQUENCE [LARGE SCALE GENOMIC DNA]</scope>
    <source>
        <strain evidence="1 2">WILCCON 0269</strain>
    </source>
</reference>
<dbReference type="Pfam" id="PF04229">
    <property type="entry name" value="GrpB"/>
    <property type="match status" value="1"/>
</dbReference>
<sequence>MIGLKRGIVVLEEYSIEWEINAKKIISELREIFGDKAVDIQHIGSTAIRNLKAKPIIDILVGVKDFQDVFKIMKSLESRGFIHKRANDNKNHMFFSCGDFKNDIRTHHIHVDIYGGDEWNDYIKFRNKLRSNKDLRMKYEQLKIDLCEQFPNDRENYTEMKGAFIREVLDT</sequence>
<keyword evidence="2" id="KW-1185">Reference proteome</keyword>
<evidence type="ECO:0000313" key="1">
    <source>
        <dbReference type="EMBL" id="MFL0196259.1"/>
    </source>
</evidence>
<proteinExistence type="predicted"/>
<dbReference type="SUPFAM" id="SSF81301">
    <property type="entry name" value="Nucleotidyltransferase"/>
    <property type="match status" value="1"/>
</dbReference>
<dbReference type="Gene3D" id="3.30.460.10">
    <property type="entry name" value="Beta Polymerase, domain 2"/>
    <property type="match status" value="1"/>
</dbReference>
<dbReference type="InterPro" id="IPR043519">
    <property type="entry name" value="NT_sf"/>
</dbReference>